<dbReference type="Gene3D" id="3.40.50.10070">
    <property type="entry name" value="TolB, N-terminal domain"/>
    <property type="match status" value="1"/>
</dbReference>
<dbReference type="AlphaFoldDB" id="A0A5K7ZJJ2"/>
<keyword evidence="4" id="KW-1133">Transmembrane helix</keyword>
<evidence type="ECO:0000313" key="5">
    <source>
        <dbReference type="EMBL" id="BBO76237.1"/>
    </source>
</evidence>
<dbReference type="InterPro" id="IPR051685">
    <property type="entry name" value="Ycf3/AcsC/BcsC/TPR_MFPF"/>
</dbReference>
<feature type="transmembrane region" description="Helical" evidence="4">
    <location>
        <begin position="206"/>
        <end position="227"/>
    </location>
</feature>
<gene>
    <name evidence="5" type="ORF">DSCW_36540</name>
</gene>
<protein>
    <submittedName>
        <fullName evidence="5">Uncharacterized protein</fullName>
    </submittedName>
</protein>
<dbReference type="Pfam" id="PF13432">
    <property type="entry name" value="TPR_16"/>
    <property type="match status" value="1"/>
</dbReference>
<keyword evidence="2 3" id="KW-0802">TPR repeat</keyword>
<dbReference type="InterPro" id="IPR019734">
    <property type="entry name" value="TPR_rpt"/>
</dbReference>
<reference evidence="5 6" key="1">
    <citation type="submission" date="2019-11" db="EMBL/GenBank/DDBJ databases">
        <title>Comparative genomics of hydrocarbon-degrading Desulfosarcina strains.</title>
        <authorList>
            <person name="Watanabe M."/>
            <person name="Kojima H."/>
            <person name="Fukui M."/>
        </authorList>
    </citation>
    <scope>NUCLEOTIDE SEQUENCE [LARGE SCALE GENOMIC DNA]</scope>
    <source>
        <strain evidence="5 6">PP31</strain>
    </source>
</reference>
<dbReference type="SUPFAM" id="SSF48452">
    <property type="entry name" value="TPR-like"/>
    <property type="match status" value="1"/>
</dbReference>
<proteinExistence type="predicted"/>
<dbReference type="RefSeq" id="WP_155305085.1">
    <property type="nucleotide sequence ID" value="NZ_AP021875.1"/>
</dbReference>
<sequence length="630" mass="70950">MKKLESIQFDLSDFKIKIQFHGRKEPLVVHFDTPSRRFHFSVIALIVHEMKKKGQSDYIHIRRHKDVLQRLDQGFSGKHASKNVESMWAKINMAWRHRLPDLETAACFKILDRDQIPPFEKGGKYRYECSDIECDIWANLFSHDENNKWRLKFLSDPAVVDLNAITLSNGHLKGDAAWEAFLDRLTISSGKESAPKKRVTTRRPKWTLALVGVLVVFIATFASWYAFLRQIPQKGGLELPDRPSIAVLPFTNLSDDQQQDYFTDGMVDGIITALSRVPKLFVIASNSTFSYKGKAVKIQEVSEELGVRYVLEGSVAKAGNTVRINAQLIDALTGHHLWAQYYDRNLSDIFAVQNEIIKKIITAMQVELTDGEQIQASAKGTDSLEAYLKHLQALYKIGKFDIENNASAKKLAEEAIALDTNYAMAYRDLALTHRMDVWLGTSKSPKQSMVKCLELLEKATQLDPTYADAYSSIAFSLSMDGKHEKAVATAEYAVELNPNSANAHAILGNTIRFSGRSADAIPEYKKAIRLNPIPPAYYLFGLGHAYCLTGQYEKAIKWCKKAILVAPDSYLPHLTMTVVYSMAGKDKEARAAAAEVLRTNPKYSVFQHEKRATIVGKEEYFKALRKAGLT</sequence>
<organism evidence="5 6">
    <name type="scientific">Desulfosarcina widdelii</name>
    <dbReference type="NCBI Taxonomy" id="947919"/>
    <lineage>
        <taxon>Bacteria</taxon>
        <taxon>Pseudomonadati</taxon>
        <taxon>Thermodesulfobacteriota</taxon>
        <taxon>Desulfobacteria</taxon>
        <taxon>Desulfobacterales</taxon>
        <taxon>Desulfosarcinaceae</taxon>
        <taxon>Desulfosarcina</taxon>
    </lineage>
</organism>
<feature type="repeat" description="TPR" evidence="3">
    <location>
        <begin position="501"/>
        <end position="534"/>
    </location>
</feature>
<accession>A0A5K7ZJJ2</accession>
<dbReference type="EMBL" id="AP021875">
    <property type="protein sequence ID" value="BBO76237.1"/>
    <property type="molecule type" value="Genomic_DNA"/>
</dbReference>
<keyword evidence="4" id="KW-0472">Membrane</keyword>
<keyword evidence="4" id="KW-0812">Transmembrane</keyword>
<keyword evidence="6" id="KW-1185">Reference proteome</keyword>
<dbReference type="OrthoDB" id="9807521at2"/>
<name>A0A5K7ZJJ2_9BACT</name>
<keyword evidence="1" id="KW-0677">Repeat</keyword>
<dbReference type="KEGG" id="dwd:DSCW_36540"/>
<dbReference type="PANTHER" id="PTHR44943">
    <property type="entry name" value="CELLULOSE SYNTHASE OPERON PROTEIN C"/>
    <property type="match status" value="1"/>
</dbReference>
<feature type="repeat" description="TPR" evidence="3">
    <location>
        <begin position="536"/>
        <end position="569"/>
    </location>
</feature>
<dbReference type="Proteomes" id="UP000427769">
    <property type="component" value="Chromosome"/>
</dbReference>
<evidence type="ECO:0000256" key="1">
    <source>
        <dbReference type="ARBA" id="ARBA00022737"/>
    </source>
</evidence>
<evidence type="ECO:0000256" key="2">
    <source>
        <dbReference type="ARBA" id="ARBA00022803"/>
    </source>
</evidence>
<evidence type="ECO:0000313" key="6">
    <source>
        <dbReference type="Proteomes" id="UP000427769"/>
    </source>
</evidence>
<dbReference type="Pfam" id="PF00515">
    <property type="entry name" value="TPR_1"/>
    <property type="match status" value="1"/>
</dbReference>
<dbReference type="Gene3D" id="1.25.40.10">
    <property type="entry name" value="Tetratricopeptide repeat domain"/>
    <property type="match status" value="2"/>
</dbReference>
<dbReference type="PANTHER" id="PTHR44943:SF8">
    <property type="entry name" value="TPR REPEAT-CONTAINING PROTEIN MJ0263"/>
    <property type="match status" value="1"/>
</dbReference>
<dbReference type="InterPro" id="IPR011990">
    <property type="entry name" value="TPR-like_helical_dom_sf"/>
</dbReference>
<dbReference type="SMART" id="SM00028">
    <property type="entry name" value="TPR"/>
    <property type="match status" value="4"/>
</dbReference>
<dbReference type="PROSITE" id="PS50005">
    <property type="entry name" value="TPR"/>
    <property type="match status" value="3"/>
</dbReference>
<evidence type="ECO:0000256" key="3">
    <source>
        <dbReference type="PROSITE-ProRule" id="PRU00339"/>
    </source>
</evidence>
<feature type="repeat" description="TPR" evidence="3">
    <location>
        <begin position="467"/>
        <end position="500"/>
    </location>
</feature>
<evidence type="ECO:0000256" key="4">
    <source>
        <dbReference type="SAM" id="Phobius"/>
    </source>
</evidence>